<keyword evidence="11 21" id="KW-0472">Membrane</keyword>
<dbReference type="PANTHER" id="PTHR30474:SF2">
    <property type="entry name" value="PEPTIDOGLYCAN GLYCOSYLTRANSFERASE FTSW-RELATED"/>
    <property type="match status" value="1"/>
</dbReference>
<dbReference type="EMBL" id="PEUM01000057">
    <property type="protein sequence ID" value="PIV25350.1"/>
    <property type="molecule type" value="Genomic_DNA"/>
</dbReference>
<evidence type="ECO:0000256" key="12">
    <source>
        <dbReference type="ARBA" id="ARBA00023306"/>
    </source>
</evidence>
<dbReference type="GO" id="GO:0009252">
    <property type="term" value="P:peptidoglycan biosynthetic process"/>
    <property type="evidence" value="ECO:0007669"/>
    <property type="project" value="UniProtKB-KW"/>
</dbReference>
<keyword evidence="9" id="KW-0573">Peptidoglycan synthesis</keyword>
<evidence type="ECO:0000256" key="17">
    <source>
        <dbReference type="ARBA" id="ARBA00041185"/>
    </source>
</evidence>
<feature type="transmembrane region" description="Helical" evidence="21">
    <location>
        <begin position="172"/>
        <end position="189"/>
    </location>
</feature>
<dbReference type="PANTHER" id="PTHR30474">
    <property type="entry name" value="CELL CYCLE PROTEIN"/>
    <property type="match status" value="1"/>
</dbReference>
<dbReference type="EC" id="2.4.99.28" evidence="19"/>
<evidence type="ECO:0000256" key="10">
    <source>
        <dbReference type="ARBA" id="ARBA00022989"/>
    </source>
</evidence>
<evidence type="ECO:0000256" key="16">
    <source>
        <dbReference type="ARBA" id="ARBA00038053"/>
    </source>
</evidence>
<keyword evidence="6" id="KW-0808">Transferase</keyword>
<dbReference type="InterPro" id="IPR013437">
    <property type="entry name" value="FtsW"/>
</dbReference>
<feature type="transmembrane region" description="Helical" evidence="21">
    <location>
        <begin position="273"/>
        <end position="298"/>
    </location>
</feature>
<feature type="transmembrane region" description="Helical" evidence="21">
    <location>
        <begin position="319"/>
        <end position="341"/>
    </location>
</feature>
<evidence type="ECO:0000256" key="21">
    <source>
        <dbReference type="SAM" id="Phobius"/>
    </source>
</evidence>
<dbReference type="AlphaFoldDB" id="A0A2M7CI83"/>
<dbReference type="GO" id="GO:0005886">
    <property type="term" value="C:plasma membrane"/>
    <property type="evidence" value="ECO:0007669"/>
    <property type="project" value="UniProtKB-SubCell"/>
</dbReference>
<evidence type="ECO:0000256" key="5">
    <source>
        <dbReference type="ARBA" id="ARBA00022676"/>
    </source>
</evidence>
<dbReference type="NCBIfam" id="TIGR02614">
    <property type="entry name" value="ftsW"/>
    <property type="match status" value="1"/>
</dbReference>
<evidence type="ECO:0000256" key="9">
    <source>
        <dbReference type="ARBA" id="ARBA00022984"/>
    </source>
</evidence>
<feature type="transmembrane region" description="Helical" evidence="21">
    <location>
        <begin position="58"/>
        <end position="76"/>
    </location>
</feature>
<gene>
    <name evidence="22" type="primary">ftsW</name>
    <name evidence="22" type="ORF">COS38_02045</name>
</gene>
<evidence type="ECO:0000256" key="7">
    <source>
        <dbReference type="ARBA" id="ARBA00022692"/>
    </source>
</evidence>
<keyword evidence="8" id="KW-0133">Cell shape</keyword>
<evidence type="ECO:0000256" key="18">
    <source>
        <dbReference type="ARBA" id="ARBA00041418"/>
    </source>
</evidence>
<feature type="transmembrane region" description="Helical" evidence="21">
    <location>
        <begin position="18"/>
        <end position="38"/>
    </location>
</feature>
<comment type="caution">
    <text evidence="22">The sequence shown here is derived from an EMBL/GenBank/DDBJ whole genome shotgun (WGS) entry which is preliminary data.</text>
</comment>
<feature type="transmembrane region" description="Helical" evidence="21">
    <location>
        <begin position="196"/>
        <end position="216"/>
    </location>
</feature>
<comment type="catalytic activity">
    <reaction evidence="20">
        <text>[GlcNAc-(1-&gt;4)-Mur2Ac(oyl-L-Ala-gamma-D-Glu-L-Lys-D-Ala-D-Ala)](n)-di-trans,octa-cis-undecaprenyl diphosphate + beta-D-GlcNAc-(1-&gt;4)-Mur2Ac(oyl-L-Ala-gamma-D-Glu-L-Lys-D-Ala-D-Ala)-di-trans,octa-cis-undecaprenyl diphosphate = [GlcNAc-(1-&gt;4)-Mur2Ac(oyl-L-Ala-gamma-D-Glu-L-Lys-D-Ala-D-Ala)](n+1)-di-trans,octa-cis-undecaprenyl diphosphate + di-trans,octa-cis-undecaprenyl diphosphate + H(+)</text>
        <dbReference type="Rhea" id="RHEA:23708"/>
        <dbReference type="Rhea" id="RHEA-COMP:9602"/>
        <dbReference type="Rhea" id="RHEA-COMP:9603"/>
        <dbReference type="ChEBI" id="CHEBI:15378"/>
        <dbReference type="ChEBI" id="CHEBI:58405"/>
        <dbReference type="ChEBI" id="CHEBI:60033"/>
        <dbReference type="ChEBI" id="CHEBI:78435"/>
        <dbReference type="EC" id="2.4.99.28"/>
    </reaction>
</comment>
<dbReference type="GO" id="GO:0008955">
    <property type="term" value="F:peptidoglycan glycosyltransferase activity"/>
    <property type="evidence" value="ECO:0007669"/>
    <property type="project" value="UniProtKB-EC"/>
</dbReference>
<comment type="similarity">
    <text evidence="16">Belongs to the SEDS family. FtsW subfamily.</text>
</comment>
<protein>
    <recommendedName>
        <fullName evidence="17">Probable peptidoglycan glycosyltransferase FtsW</fullName>
        <ecNumber evidence="19">2.4.99.28</ecNumber>
    </recommendedName>
    <alternativeName>
        <fullName evidence="18">Cell division protein FtsW</fullName>
    </alternativeName>
    <alternativeName>
        <fullName evidence="15">Cell wall polymerase</fullName>
    </alternativeName>
    <alternativeName>
        <fullName evidence="14">Peptidoglycan polymerase</fullName>
    </alternativeName>
</protein>
<evidence type="ECO:0000256" key="4">
    <source>
        <dbReference type="ARBA" id="ARBA00022618"/>
    </source>
</evidence>
<comment type="pathway">
    <text evidence="2">Cell wall biogenesis; peptidoglycan biosynthesis.</text>
</comment>
<proteinExistence type="inferred from homology"/>
<evidence type="ECO:0000256" key="8">
    <source>
        <dbReference type="ARBA" id="ARBA00022960"/>
    </source>
</evidence>
<comment type="subcellular location">
    <subcellularLocation>
        <location evidence="1">Cell membrane</location>
        <topology evidence="1">Multi-pass membrane protein</topology>
    </subcellularLocation>
</comment>
<accession>A0A2M7CI83</accession>
<evidence type="ECO:0000256" key="1">
    <source>
        <dbReference type="ARBA" id="ARBA00004651"/>
    </source>
</evidence>
<dbReference type="InterPro" id="IPR018365">
    <property type="entry name" value="Cell_cycle_FtsW-rel_CS"/>
</dbReference>
<organism evidence="22 23">
    <name type="scientific">Candidatus Berkelbacteria bacterium CG03_land_8_20_14_0_80_40_36</name>
    <dbReference type="NCBI Taxonomy" id="1974509"/>
    <lineage>
        <taxon>Bacteria</taxon>
        <taxon>Candidatus Berkelbacteria</taxon>
    </lineage>
</organism>
<keyword evidence="7 21" id="KW-0812">Transmembrane</keyword>
<evidence type="ECO:0000313" key="23">
    <source>
        <dbReference type="Proteomes" id="UP000229966"/>
    </source>
</evidence>
<reference evidence="23" key="1">
    <citation type="submission" date="2017-09" db="EMBL/GenBank/DDBJ databases">
        <title>Depth-based differentiation of microbial function through sediment-hosted aquifers and enrichment of novel symbionts in the deep terrestrial subsurface.</title>
        <authorList>
            <person name="Probst A.J."/>
            <person name="Ladd B."/>
            <person name="Jarett J.K."/>
            <person name="Geller-Mcgrath D.E."/>
            <person name="Sieber C.M.K."/>
            <person name="Emerson J.B."/>
            <person name="Anantharaman K."/>
            <person name="Thomas B.C."/>
            <person name="Malmstrom R."/>
            <person name="Stieglmeier M."/>
            <person name="Klingl A."/>
            <person name="Woyke T."/>
            <person name="Ryan C.M."/>
            <person name="Banfield J.F."/>
        </authorList>
    </citation>
    <scope>NUCLEOTIDE SEQUENCE [LARGE SCALE GENOMIC DNA]</scope>
</reference>
<evidence type="ECO:0000256" key="20">
    <source>
        <dbReference type="ARBA" id="ARBA00049902"/>
    </source>
</evidence>
<evidence type="ECO:0000256" key="3">
    <source>
        <dbReference type="ARBA" id="ARBA00022475"/>
    </source>
</evidence>
<feature type="transmembrane region" description="Helical" evidence="21">
    <location>
        <begin position="83"/>
        <end position="103"/>
    </location>
</feature>
<feature type="transmembrane region" description="Helical" evidence="21">
    <location>
        <begin position="347"/>
        <end position="368"/>
    </location>
</feature>
<keyword evidence="5" id="KW-0328">Glycosyltransferase</keyword>
<dbReference type="PROSITE" id="PS00428">
    <property type="entry name" value="FTSW_RODA_SPOVE"/>
    <property type="match status" value="1"/>
</dbReference>
<evidence type="ECO:0000256" key="19">
    <source>
        <dbReference type="ARBA" id="ARBA00044770"/>
    </source>
</evidence>
<name>A0A2M7CI83_9BACT</name>
<feature type="transmembrane region" description="Helical" evidence="21">
    <location>
        <begin position="148"/>
        <end position="166"/>
    </location>
</feature>
<evidence type="ECO:0000256" key="13">
    <source>
        <dbReference type="ARBA" id="ARBA00023316"/>
    </source>
</evidence>
<sequence length="373" mass="40785">MIVSLNKYREKSRQRGDLWILFLVILLSLIGLAMISSASVVVSYDRYSYNTYYLTKQAVSFGLGAMLMIFCTAIDYKYWSKISVSLLVIGIALLAIVIMPGFGQKIAGAQRWIEIGPFTLQPSEVIKLIYIIYAATWLSSKKEQIRNLFSGLLPFAIVLGIIGFLIISQPNLSTLLVIIATAASMVIVAGATFSHLALAGSLLVVMVISLIQGAGYRLQRILTFFNPSVDPLGAGYQINQALITIGSGGWWGLGFGQSRQKYLYLPQPYIDTIFAVIVEELGFIRASLIIVLLLILIYKIFTIALNSKEPFGRLLASGVGFWIAFQTFINIGAVTGLLPLTGIPLPFISYGGSSLIMLMASVGIVYNVSKYGE</sequence>
<dbReference type="InterPro" id="IPR001182">
    <property type="entry name" value="FtsW/RodA"/>
</dbReference>
<keyword evidence="4" id="KW-0132">Cell division</keyword>
<evidence type="ECO:0000256" key="15">
    <source>
        <dbReference type="ARBA" id="ARBA00033270"/>
    </source>
</evidence>
<dbReference type="GO" id="GO:0071555">
    <property type="term" value="P:cell wall organization"/>
    <property type="evidence" value="ECO:0007669"/>
    <property type="project" value="UniProtKB-KW"/>
</dbReference>
<dbReference type="Pfam" id="PF01098">
    <property type="entry name" value="FTSW_RODA_SPOVE"/>
    <property type="match status" value="1"/>
</dbReference>
<keyword evidence="13" id="KW-0961">Cell wall biogenesis/degradation</keyword>
<keyword evidence="10 21" id="KW-1133">Transmembrane helix</keyword>
<evidence type="ECO:0000256" key="2">
    <source>
        <dbReference type="ARBA" id="ARBA00004752"/>
    </source>
</evidence>
<dbReference type="GO" id="GO:0051301">
    <property type="term" value="P:cell division"/>
    <property type="evidence" value="ECO:0007669"/>
    <property type="project" value="UniProtKB-KW"/>
</dbReference>
<evidence type="ECO:0000313" key="22">
    <source>
        <dbReference type="EMBL" id="PIV25350.1"/>
    </source>
</evidence>
<dbReference type="GO" id="GO:0015648">
    <property type="term" value="F:lipid-linked peptidoglycan transporter activity"/>
    <property type="evidence" value="ECO:0007669"/>
    <property type="project" value="TreeGrafter"/>
</dbReference>
<dbReference type="Proteomes" id="UP000229966">
    <property type="component" value="Unassembled WGS sequence"/>
</dbReference>
<dbReference type="GO" id="GO:0032153">
    <property type="term" value="C:cell division site"/>
    <property type="evidence" value="ECO:0007669"/>
    <property type="project" value="TreeGrafter"/>
</dbReference>
<dbReference type="GO" id="GO:0008360">
    <property type="term" value="P:regulation of cell shape"/>
    <property type="evidence" value="ECO:0007669"/>
    <property type="project" value="UniProtKB-KW"/>
</dbReference>
<feature type="transmembrane region" description="Helical" evidence="21">
    <location>
        <begin position="115"/>
        <end position="136"/>
    </location>
</feature>
<keyword evidence="3" id="KW-1003">Cell membrane</keyword>
<keyword evidence="12" id="KW-0131">Cell cycle</keyword>
<evidence type="ECO:0000256" key="6">
    <source>
        <dbReference type="ARBA" id="ARBA00022679"/>
    </source>
</evidence>
<evidence type="ECO:0000256" key="11">
    <source>
        <dbReference type="ARBA" id="ARBA00023136"/>
    </source>
</evidence>
<evidence type="ECO:0000256" key="14">
    <source>
        <dbReference type="ARBA" id="ARBA00032370"/>
    </source>
</evidence>